<sequence length="335" mass="36412">MSAVHPNQEATTVENGNGYSNEKSAENGGGHLNGGGSLKQGNSGYYGYQGGPLITKTLTPGGHLADDDLIAIGNSHRKIANPLPLGVFAFSTTTLLLSLYNIEIDGIEIPNAVLGFALFHGGFVQYLAGLWEYASGNTLGATIFVSYGCFWWGYAMLLIPFFGFVGEYNGAPGIWATGSPFASQASDSIGLFLWTWFGITTVFLICSIRASGALVSLLFFLWLTRDWLKSQTQEKLEQVSKMQEEEMAEEGGKGVTEAKALDLEEKRKFKPRVDTPIPTQILYGLGVAAAMFGSYELLKLAWAYASKKRNESVESQYETKMGLPPGSLKKQGYFK</sequence>
<organism evidence="1 2">
    <name type="scientific">Violaceomyces palustris</name>
    <dbReference type="NCBI Taxonomy" id="1673888"/>
    <lineage>
        <taxon>Eukaryota</taxon>
        <taxon>Fungi</taxon>
        <taxon>Dikarya</taxon>
        <taxon>Basidiomycota</taxon>
        <taxon>Ustilaginomycotina</taxon>
        <taxon>Ustilaginomycetes</taxon>
        <taxon>Violaceomycetales</taxon>
        <taxon>Violaceomycetaceae</taxon>
        <taxon>Violaceomyces</taxon>
    </lineage>
</organism>
<evidence type="ECO:0000313" key="1">
    <source>
        <dbReference type="EMBL" id="PWN50460.1"/>
    </source>
</evidence>
<dbReference type="Proteomes" id="UP000245626">
    <property type="component" value="Unassembled WGS sequence"/>
</dbReference>
<evidence type="ECO:0000313" key="2">
    <source>
        <dbReference type="Proteomes" id="UP000245626"/>
    </source>
</evidence>
<keyword evidence="2" id="KW-1185">Reference proteome</keyword>
<dbReference type="EMBL" id="KZ819929">
    <property type="protein sequence ID" value="PWN50460.1"/>
    <property type="molecule type" value="Genomic_DNA"/>
</dbReference>
<gene>
    <name evidence="1" type="ORF">IE53DRAFT_410884</name>
</gene>
<proteinExistence type="predicted"/>
<protein>
    <submittedName>
        <fullName evidence="1">Uncharacterized protein</fullName>
    </submittedName>
</protein>
<accession>A0ACD0NXJ5</accession>
<reference evidence="1 2" key="1">
    <citation type="journal article" date="2018" name="Mol. Biol. Evol.">
        <title>Broad Genomic Sampling Reveals a Smut Pathogenic Ancestry of the Fungal Clade Ustilaginomycotina.</title>
        <authorList>
            <person name="Kijpornyongpan T."/>
            <person name="Mondo S.J."/>
            <person name="Barry K."/>
            <person name="Sandor L."/>
            <person name="Lee J."/>
            <person name="Lipzen A."/>
            <person name="Pangilinan J."/>
            <person name="LaButti K."/>
            <person name="Hainaut M."/>
            <person name="Henrissat B."/>
            <person name="Grigoriev I.V."/>
            <person name="Spatafora J.W."/>
            <person name="Aime M.C."/>
        </authorList>
    </citation>
    <scope>NUCLEOTIDE SEQUENCE [LARGE SCALE GENOMIC DNA]</scope>
    <source>
        <strain evidence="1 2">SA 807</strain>
    </source>
</reference>
<name>A0ACD0NXJ5_9BASI</name>